<feature type="domain" description="Pyruvate carboxyltransferase" evidence="4">
    <location>
        <begin position="9"/>
        <end position="260"/>
    </location>
</feature>
<dbReference type="PROSITE" id="PS50991">
    <property type="entry name" value="PYR_CT"/>
    <property type="match status" value="1"/>
</dbReference>
<name>A0A401FS02_9BACT</name>
<dbReference type="Pfam" id="PF22617">
    <property type="entry name" value="HCS_D2"/>
    <property type="match status" value="1"/>
</dbReference>
<reference evidence="6" key="1">
    <citation type="submission" date="2017-11" db="EMBL/GenBank/DDBJ databases">
        <authorList>
            <person name="Watanabe M."/>
            <person name="Kojima H."/>
        </authorList>
    </citation>
    <scope>NUCLEOTIDE SEQUENCE [LARGE SCALE GENOMIC DNA]</scope>
    <source>
        <strain evidence="6">Tokyo 01</strain>
    </source>
</reference>
<dbReference type="PANTHER" id="PTHR42880:SF1">
    <property type="entry name" value="ISOPROPYLMALATE_HOMOCITRATE_CITRAMALATE SYNTHASE FAMILY PROTEIN"/>
    <property type="match status" value="1"/>
</dbReference>
<comment type="caution">
    <text evidence="5">The sequence shown here is derived from an EMBL/GenBank/DDBJ whole genome shotgun (WGS) entry which is preliminary data.</text>
</comment>
<dbReference type="GO" id="GO:0019752">
    <property type="term" value="P:carboxylic acid metabolic process"/>
    <property type="evidence" value="ECO:0007669"/>
    <property type="project" value="InterPro"/>
</dbReference>
<dbReference type="EMBL" id="BEXT01000001">
    <property type="protein sequence ID" value="GBC59738.1"/>
    <property type="molecule type" value="Genomic_DNA"/>
</dbReference>
<evidence type="ECO:0000256" key="3">
    <source>
        <dbReference type="RuleBase" id="RU003523"/>
    </source>
</evidence>
<keyword evidence="6" id="KW-1185">Reference proteome</keyword>
<sequence length="379" mass="40882">METRTDKPVWIIDSTLRDGEQAPGVVFSPGEKAEIALMLAEAGADELEVGIPAMGKAERDAIRSIRALNTGCRLTCWCRAVQKDIELADRCGTGSVHISFPVSDIHMNALGKQKGDVLALLETQVAFARRYFDRVSVGAQDAMRADPAFVTQLAGLALECGAYRIRIADTVGIATPGHVHRFVRGLCRNVPGMAAEFHAHNDLGMATANAVTAVEAGATALSVTVNGLGERAGNARLEEVAAALRFAAERQCRVDLSKLMPLCRRVAAASGRPVSDDKPVTGAAAFRHESGIHCDGLLKDRQTYEPFPCEAVGRDRSEFVVGKHSGTRIIRYILEKAGVCVNRSQAETLLKYVRNMASEKRRTLSDHEVLGLYHSCGMG</sequence>
<proteinExistence type="inferred from homology"/>
<dbReference type="Proteomes" id="UP000288096">
    <property type="component" value="Unassembled WGS sequence"/>
</dbReference>
<dbReference type="InterPro" id="IPR002034">
    <property type="entry name" value="AIPM/Hcit_synth_CS"/>
</dbReference>
<dbReference type="OrthoDB" id="9803573at2"/>
<comment type="similarity">
    <text evidence="1 3">Belongs to the alpha-IPM synthase/homocitrate synthase family.</text>
</comment>
<evidence type="ECO:0000259" key="4">
    <source>
        <dbReference type="PROSITE" id="PS50991"/>
    </source>
</evidence>
<organism evidence="5 6">
    <name type="scientific">Desulfonema ishimotonii</name>
    <dbReference type="NCBI Taxonomy" id="45657"/>
    <lineage>
        <taxon>Bacteria</taxon>
        <taxon>Pseudomonadati</taxon>
        <taxon>Thermodesulfobacteriota</taxon>
        <taxon>Desulfobacteria</taxon>
        <taxon>Desulfobacterales</taxon>
        <taxon>Desulfococcaceae</taxon>
        <taxon>Desulfonema</taxon>
    </lineage>
</organism>
<evidence type="ECO:0000256" key="2">
    <source>
        <dbReference type="ARBA" id="ARBA00022679"/>
    </source>
</evidence>
<dbReference type="InterPro" id="IPR000891">
    <property type="entry name" value="PYR_CT"/>
</dbReference>
<dbReference type="PROSITE" id="PS00815">
    <property type="entry name" value="AIPM_HOMOCIT_SYNTH_1"/>
    <property type="match status" value="1"/>
</dbReference>
<dbReference type="SUPFAM" id="SSF51569">
    <property type="entry name" value="Aldolase"/>
    <property type="match status" value="1"/>
</dbReference>
<dbReference type="InterPro" id="IPR013477">
    <property type="entry name" value="NifV/FrbC"/>
</dbReference>
<gene>
    <name evidence="5" type="ORF">DENIS_0679</name>
</gene>
<evidence type="ECO:0000313" key="6">
    <source>
        <dbReference type="Proteomes" id="UP000288096"/>
    </source>
</evidence>
<accession>A0A401FS02</accession>
<dbReference type="Gene3D" id="1.10.238.260">
    <property type="match status" value="1"/>
</dbReference>
<keyword evidence="2 3" id="KW-0808">Transferase</keyword>
<evidence type="ECO:0000256" key="1">
    <source>
        <dbReference type="ARBA" id="ARBA00006154"/>
    </source>
</evidence>
<dbReference type="Pfam" id="PF00682">
    <property type="entry name" value="HMGL-like"/>
    <property type="match status" value="1"/>
</dbReference>
<dbReference type="GO" id="GO:0046912">
    <property type="term" value="F:acyltransferase activity, acyl groups converted into alkyl on transfer"/>
    <property type="evidence" value="ECO:0007669"/>
    <property type="project" value="InterPro"/>
</dbReference>
<reference evidence="6" key="2">
    <citation type="submission" date="2019-01" db="EMBL/GenBank/DDBJ databases">
        <title>Genome sequence of Desulfonema ishimotonii strain Tokyo 01.</title>
        <authorList>
            <person name="Fukui M."/>
        </authorList>
    </citation>
    <scope>NUCLEOTIDE SEQUENCE [LARGE SCALE GENOMIC DNA]</scope>
    <source>
        <strain evidence="6">Tokyo 01</strain>
    </source>
</reference>
<dbReference type="InterPro" id="IPR054691">
    <property type="entry name" value="LeuA/HCS_post-cat"/>
</dbReference>
<dbReference type="PANTHER" id="PTHR42880">
    <property type="entry name" value="HOMOCITRATE SYNTHASE"/>
    <property type="match status" value="1"/>
</dbReference>
<dbReference type="Gene3D" id="3.20.20.70">
    <property type="entry name" value="Aldolase class I"/>
    <property type="match status" value="1"/>
</dbReference>
<protein>
    <submittedName>
        <fullName evidence="5">Homocitrate synthase</fullName>
    </submittedName>
</protein>
<dbReference type="RefSeq" id="WP_124327226.1">
    <property type="nucleotide sequence ID" value="NZ_BEXT01000001.1"/>
</dbReference>
<evidence type="ECO:0000313" key="5">
    <source>
        <dbReference type="EMBL" id="GBC59738.1"/>
    </source>
</evidence>
<dbReference type="CDD" id="cd07939">
    <property type="entry name" value="DRE_TIM_NifV"/>
    <property type="match status" value="1"/>
</dbReference>
<dbReference type="AlphaFoldDB" id="A0A401FS02"/>
<dbReference type="InterPro" id="IPR013785">
    <property type="entry name" value="Aldolase_TIM"/>
</dbReference>